<reference evidence="1" key="2">
    <citation type="submission" date="2025-09" db="UniProtKB">
        <authorList>
            <consortium name="Ensembl"/>
        </authorList>
    </citation>
    <scope>IDENTIFICATION</scope>
</reference>
<name>A0A3Q3SZ24_9TELE</name>
<reference evidence="1" key="1">
    <citation type="submission" date="2025-08" db="UniProtKB">
        <authorList>
            <consortium name="Ensembl"/>
        </authorList>
    </citation>
    <scope>IDENTIFICATION</scope>
</reference>
<evidence type="ECO:0000313" key="2">
    <source>
        <dbReference type="Proteomes" id="UP000261640"/>
    </source>
</evidence>
<accession>A0A3Q3SZ24</accession>
<protein>
    <submittedName>
        <fullName evidence="1">Uncharacterized protein</fullName>
    </submittedName>
</protein>
<evidence type="ECO:0000313" key="1">
    <source>
        <dbReference type="Ensembl" id="ENSMAMP00000033145.2"/>
    </source>
</evidence>
<dbReference type="AlphaFoldDB" id="A0A3Q3SZ24"/>
<keyword evidence="2" id="KW-1185">Reference proteome</keyword>
<proteinExistence type="predicted"/>
<dbReference type="InParanoid" id="A0A3Q3SZ24"/>
<dbReference type="Ensembl" id="ENSMAMT00000034002.2">
    <property type="protein sequence ID" value="ENSMAMP00000033145.2"/>
    <property type="gene ID" value="ENSMAMG00000022304.2"/>
</dbReference>
<organism evidence="1 2">
    <name type="scientific">Mastacembelus armatus</name>
    <name type="common">zig-zag eel</name>
    <dbReference type="NCBI Taxonomy" id="205130"/>
    <lineage>
        <taxon>Eukaryota</taxon>
        <taxon>Metazoa</taxon>
        <taxon>Chordata</taxon>
        <taxon>Craniata</taxon>
        <taxon>Vertebrata</taxon>
        <taxon>Euteleostomi</taxon>
        <taxon>Actinopterygii</taxon>
        <taxon>Neopterygii</taxon>
        <taxon>Teleostei</taxon>
        <taxon>Neoteleostei</taxon>
        <taxon>Acanthomorphata</taxon>
        <taxon>Anabantaria</taxon>
        <taxon>Synbranchiformes</taxon>
        <taxon>Mastacembelidae</taxon>
        <taxon>Mastacembelus</taxon>
    </lineage>
</organism>
<dbReference type="Proteomes" id="UP000261640">
    <property type="component" value="Unplaced"/>
</dbReference>
<sequence length="123" mass="14150">TKIFRPIFLDFQLVNIQWNTKHETSAVIQCVLVLCVKYKQPGKMSDSSIVLFCFQMLYLQKQVHTSPRELCRTVFRVPTCCSRGKINVEQAKGRNAFKAPLIELYGLQSQKLSASTRPRLVRS</sequence>